<dbReference type="InterPro" id="IPR051559">
    <property type="entry name" value="HIF_prolyl_hydroxylases"/>
</dbReference>
<accession>A0A0D2IUS5</accession>
<organism evidence="4 5">
    <name type="scientific">Monoraphidium neglectum</name>
    <dbReference type="NCBI Taxonomy" id="145388"/>
    <lineage>
        <taxon>Eukaryota</taxon>
        <taxon>Viridiplantae</taxon>
        <taxon>Chlorophyta</taxon>
        <taxon>core chlorophytes</taxon>
        <taxon>Chlorophyceae</taxon>
        <taxon>CS clade</taxon>
        <taxon>Sphaeropleales</taxon>
        <taxon>Selenastraceae</taxon>
        <taxon>Monoraphidium</taxon>
    </lineage>
</organism>
<dbReference type="GO" id="GO:0031543">
    <property type="term" value="F:peptidyl-proline dioxygenase activity"/>
    <property type="evidence" value="ECO:0007669"/>
    <property type="project" value="TreeGrafter"/>
</dbReference>
<dbReference type="GO" id="GO:0071456">
    <property type="term" value="P:cellular response to hypoxia"/>
    <property type="evidence" value="ECO:0007669"/>
    <property type="project" value="TreeGrafter"/>
</dbReference>
<feature type="domain" description="Fe2OG dioxygenase" evidence="3">
    <location>
        <begin position="26"/>
        <end position="158"/>
    </location>
</feature>
<keyword evidence="1" id="KW-0847">Vitamin C</keyword>
<evidence type="ECO:0000313" key="4">
    <source>
        <dbReference type="EMBL" id="KIY91652.1"/>
    </source>
</evidence>
<gene>
    <name evidence="4" type="ORF">MNEG_16311</name>
</gene>
<dbReference type="KEGG" id="mng:MNEG_16311"/>
<feature type="region of interest" description="Disordered" evidence="2">
    <location>
        <begin position="80"/>
        <end position="117"/>
    </location>
</feature>
<protein>
    <recommendedName>
        <fullName evidence="3">Fe2OG dioxygenase domain-containing protein</fullName>
    </recommendedName>
</protein>
<keyword evidence="5" id="KW-1185">Reference proteome</keyword>
<dbReference type="GeneID" id="25734058"/>
<name>A0A0D2IUS5_9CHLO</name>
<evidence type="ECO:0000256" key="1">
    <source>
        <dbReference type="ARBA" id="ARBA00022896"/>
    </source>
</evidence>
<dbReference type="GO" id="GO:0031418">
    <property type="term" value="F:L-ascorbic acid binding"/>
    <property type="evidence" value="ECO:0007669"/>
    <property type="project" value="UniProtKB-KW"/>
</dbReference>
<feature type="compositionally biased region" description="Gly residues" evidence="2">
    <location>
        <begin position="98"/>
        <end position="115"/>
    </location>
</feature>
<dbReference type="PANTHER" id="PTHR12907:SF26">
    <property type="entry name" value="HIF PROLYL HYDROXYLASE, ISOFORM C"/>
    <property type="match status" value="1"/>
</dbReference>
<dbReference type="STRING" id="145388.A0A0D2IUS5"/>
<reference evidence="4 5" key="1">
    <citation type="journal article" date="2013" name="BMC Genomics">
        <title>Reconstruction of the lipid metabolism for the microalga Monoraphidium neglectum from its genome sequence reveals characteristics suitable for biofuel production.</title>
        <authorList>
            <person name="Bogen C."/>
            <person name="Al-Dilaimi A."/>
            <person name="Albersmeier A."/>
            <person name="Wichmann J."/>
            <person name="Grundmann M."/>
            <person name="Rupp O."/>
            <person name="Lauersen K.J."/>
            <person name="Blifernez-Klassen O."/>
            <person name="Kalinowski J."/>
            <person name="Goesmann A."/>
            <person name="Mussgnug J.H."/>
            <person name="Kruse O."/>
        </authorList>
    </citation>
    <scope>NUCLEOTIDE SEQUENCE [LARGE SCALE GENOMIC DNA]</scope>
    <source>
        <strain evidence="4 5">SAG 48.87</strain>
    </source>
</reference>
<evidence type="ECO:0000256" key="2">
    <source>
        <dbReference type="SAM" id="MobiDB-lite"/>
    </source>
</evidence>
<dbReference type="GO" id="GO:0008198">
    <property type="term" value="F:ferrous iron binding"/>
    <property type="evidence" value="ECO:0007669"/>
    <property type="project" value="TreeGrafter"/>
</dbReference>
<dbReference type="EMBL" id="KK106444">
    <property type="protein sequence ID" value="KIY91652.1"/>
    <property type="molecule type" value="Genomic_DNA"/>
</dbReference>
<feature type="region of interest" description="Disordered" evidence="2">
    <location>
        <begin position="1"/>
        <end position="27"/>
    </location>
</feature>
<evidence type="ECO:0000313" key="5">
    <source>
        <dbReference type="Proteomes" id="UP000054498"/>
    </source>
</evidence>
<dbReference type="AlphaFoldDB" id="A0A0D2IUS5"/>
<dbReference type="InterPro" id="IPR005123">
    <property type="entry name" value="Oxoglu/Fe-dep_dioxygenase_dom"/>
</dbReference>
<dbReference type="InterPro" id="IPR044862">
    <property type="entry name" value="Pro_4_hyd_alph_FE2OG_OXY"/>
</dbReference>
<sequence>MAIPAALSALQDANPQPSPQRPALAPPQSLQLAVYDSDGAFYACHLDNPGPDAPGARDGPPGLRVADRAVTAILYLNPAWGPGDGGQLRLWRPSSGNDPGGEGGGGGGGGGGEEGGYLDVEPLGGRLLLFRSADVEHEVRPARARRWALSAWVPWLESCS</sequence>
<dbReference type="RefSeq" id="XP_013890672.1">
    <property type="nucleotide sequence ID" value="XM_014035218.1"/>
</dbReference>
<dbReference type="PROSITE" id="PS51471">
    <property type="entry name" value="FE2OG_OXY"/>
    <property type="match status" value="1"/>
</dbReference>
<dbReference type="Proteomes" id="UP000054498">
    <property type="component" value="Unassembled WGS sequence"/>
</dbReference>
<dbReference type="OrthoDB" id="76265at2759"/>
<evidence type="ECO:0000259" key="3">
    <source>
        <dbReference type="PROSITE" id="PS51471"/>
    </source>
</evidence>
<dbReference type="Pfam" id="PF13640">
    <property type="entry name" value="2OG-FeII_Oxy_3"/>
    <property type="match status" value="1"/>
</dbReference>
<dbReference type="PANTHER" id="PTHR12907">
    <property type="entry name" value="EGL NINE HOMOLOG-RELATED"/>
    <property type="match status" value="1"/>
</dbReference>
<dbReference type="Gene3D" id="2.60.120.620">
    <property type="entry name" value="q2cbj1_9rhob like domain"/>
    <property type="match status" value="1"/>
</dbReference>
<proteinExistence type="predicted"/>